<dbReference type="Proteomes" id="UP001059745">
    <property type="component" value="Plasmid unnamed1"/>
</dbReference>
<dbReference type="EMBL" id="CP104216">
    <property type="protein sequence ID" value="UWX75376.1"/>
    <property type="molecule type" value="Genomic_DNA"/>
</dbReference>
<accession>A0AB38U621</accession>
<dbReference type="AlphaFoldDB" id="A0AB38U621"/>
<organism evidence="2 3">
    <name type="scientific">Burkholderia gladioli</name>
    <name type="common">Pseudomonas marginata</name>
    <name type="synonym">Phytomonas marginata</name>
    <dbReference type="NCBI Taxonomy" id="28095"/>
    <lineage>
        <taxon>Bacteria</taxon>
        <taxon>Pseudomonadati</taxon>
        <taxon>Pseudomonadota</taxon>
        <taxon>Betaproteobacteria</taxon>
        <taxon>Burkholderiales</taxon>
        <taxon>Burkholderiaceae</taxon>
        <taxon>Burkholderia</taxon>
    </lineage>
</organism>
<protein>
    <recommendedName>
        <fullName evidence="4">DNA transfer protein</fullName>
    </recommendedName>
</protein>
<geneLocation type="plasmid" evidence="2 3">
    <name>unnamed1</name>
</geneLocation>
<evidence type="ECO:0008006" key="4">
    <source>
        <dbReference type="Google" id="ProtNLM"/>
    </source>
</evidence>
<evidence type="ECO:0000256" key="1">
    <source>
        <dbReference type="SAM" id="MobiDB-lite"/>
    </source>
</evidence>
<name>A0AB38U621_BURGA</name>
<keyword evidence="2" id="KW-0614">Plasmid</keyword>
<evidence type="ECO:0000313" key="3">
    <source>
        <dbReference type="Proteomes" id="UP001059745"/>
    </source>
</evidence>
<reference evidence="2" key="1">
    <citation type="submission" date="2022-09" db="EMBL/GenBank/DDBJ databases">
        <title>Genomic of Burkholderia gladioli.</title>
        <authorList>
            <person name="Wu H."/>
        </authorList>
    </citation>
    <scope>NUCLEOTIDE SEQUENCE</scope>
    <source>
        <strain evidence="2">ZN-S4</strain>
        <plasmid evidence="2">unnamed1</plasmid>
    </source>
</reference>
<dbReference type="RefSeq" id="WP_260531935.1">
    <property type="nucleotide sequence ID" value="NZ_CP104216.1"/>
</dbReference>
<proteinExistence type="predicted"/>
<sequence>MADITPVNYTGMQIQADPVGSFLKAAQMQAQTGLMNSEAQQVQQSAIGQQLTNQRAQSYQNAYQNFSANPTPQGAIQLAAAYPEIGAHLPGAWQQYNEQARQQELTNLAPVVASLQNNRYDLANQLLQNHIDAISNTPGADQDPQMQKELAGARQLQQSVQNDAQTGGKGTLAGLYGTLAAAMGPQDFMTHFGQGQTMGPTIATASIAPAQAQANVGLTNAQTADVNSIIANRAGQFGLDQQRLQADVGFKLRQMNYEQNAPAMQPEMRAQADQAAVDSVAYGQMADRTGNLAQQIGVMDQNGKWIPGVVGNVASAWQNFTGSQGDMNTLRQEYQQVMGTLGAFGGAGVSAGDKKNLAPGIPAKDASPTQIKEFLQSFQNAQVRAARIADAKSSWAYAFGRLGPATSDQTIGGVQVAKGASFPQFMSQMLKTNSTSPSPFPAPNANPGVQTGAGGGAQPFSGGLSYLNKYTGQ</sequence>
<gene>
    <name evidence="2" type="ORF">NYZ96_35115</name>
</gene>
<feature type="region of interest" description="Disordered" evidence="1">
    <location>
        <begin position="430"/>
        <end position="464"/>
    </location>
</feature>
<evidence type="ECO:0000313" key="2">
    <source>
        <dbReference type="EMBL" id="UWX75376.1"/>
    </source>
</evidence>